<sequence length="121" mass="13192">MREHRLVLHMGPTFLRADRMPPEVRTPTPLPPNRPVPVTSGAGAPPAYRATCEGGALMSVCSRRSFICILQRSRASARRSAGLLAVPGCQRLLHLNVPSSGRRREAGKRNHERLGSAPQPL</sequence>
<dbReference type="EMBL" id="CM055749">
    <property type="protein sequence ID" value="KAJ7994863.1"/>
    <property type="molecule type" value="Genomic_DNA"/>
</dbReference>
<proteinExistence type="predicted"/>
<dbReference type="Proteomes" id="UP001157502">
    <property type="component" value="Chromosome 22"/>
</dbReference>
<organism evidence="1 2">
    <name type="scientific">Dallia pectoralis</name>
    <name type="common">Alaska blackfish</name>
    <dbReference type="NCBI Taxonomy" id="75939"/>
    <lineage>
        <taxon>Eukaryota</taxon>
        <taxon>Metazoa</taxon>
        <taxon>Chordata</taxon>
        <taxon>Craniata</taxon>
        <taxon>Vertebrata</taxon>
        <taxon>Euteleostomi</taxon>
        <taxon>Actinopterygii</taxon>
        <taxon>Neopterygii</taxon>
        <taxon>Teleostei</taxon>
        <taxon>Protacanthopterygii</taxon>
        <taxon>Esociformes</taxon>
        <taxon>Umbridae</taxon>
        <taxon>Dallia</taxon>
    </lineage>
</organism>
<gene>
    <name evidence="1" type="ORF">DPEC_G00253870</name>
</gene>
<evidence type="ECO:0000313" key="1">
    <source>
        <dbReference type="EMBL" id="KAJ7994863.1"/>
    </source>
</evidence>
<keyword evidence="2" id="KW-1185">Reference proteome</keyword>
<name>A0ACC2FU60_DALPE</name>
<reference evidence="1" key="1">
    <citation type="submission" date="2021-05" db="EMBL/GenBank/DDBJ databases">
        <authorList>
            <person name="Pan Q."/>
            <person name="Jouanno E."/>
            <person name="Zahm M."/>
            <person name="Klopp C."/>
            <person name="Cabau C."/>
            <person name="Louis A."/>
            <person name="Berthelot C."/>
            <person name="Parey E."/>
            <person name="Roest Crollius H."/>
            <person name="Montfort J."/>
            <person name="Robinson-Rechavi M."/>
            <person name="Bouchez O."/>
            <person name="Lampietro C."/>
            <person name="Lopez Roques C."/>
            <person name="Donnadieu C."/>
            <person name="Postlethwait J."/>
            <person name="Bobe J."/>
            <person name="Dillon D."/>
            <person name="Chandos A."/>
            <person name="von Hippel F."/>
            <person name="Guiguen Y."/>
        </authorList>
    </citation>
    <scope>NUCLEOTIDE SEQUENCE</scope>
    <source>
        <strain evidence="1">YG-Jan2019</strain>
    </source>
</reference>
<comment type="caution">
    <text evidence="1">The sequence shown here is derived from an EMBL/GenBank/DDBJ whole genome shotgun (WGS) entry which is preliminary data.</text>
</comment>
<evidence type="ECO:0000313" key="2">
    <source>
        <dbReference type="Proteomes" id="UP001157502"/>
    </source>
</evidence>
<accession>A0ACC2FU60</accession>
<protein>
    <submittedName>
        <fullName evidence="1">Uncharacterized protein</fullName>
    </submittedName>
</protein>